<sequence length="279" mass="30917">MTKPLLEVEDLRVRFHLRTGTVEAVRGVSFQLGRERLGIVGESGSGKSQTGRAILGLTPPPGEVSAKRLTFDGIDLLTASRRTLRDLRGGRISMVMQDPKYSLNPVMTIGEQIIEAYRAHARSASRAEARDRALAMLEAVKMRDPARVFSLYPHEVSGGMGQRAMIAMMLVTEPDLLIADEPTSALDVTVSMEVLRILDELVSERGMGLIFISHDLKLVSSFCDRVLVMYAGRVVEEVEAKHLREATHPYTQGLMRCLPTLAEDVRPLPTLNRDPAWAR</sequence>
<keyword evidence="5" id="KW-0547">Nucleotide-binding</keyword>
<reference evidence="9 10" key="1">
    <citation type="submission" date="2019-10" db="EMBL/GenBank/DDBJ databases">
        <title>Isolation, Identification of Microvirga thermotolerans HR1, a novel thermophilic bacterium and Comparative Genomics of the genus Microvirga.</title>
        <authorList>
            <person name="Li J."/>
            <person name="Zhang W."/>
            <person name="Lin M."/>
            <person name="Wang J."/>
        </authorList>
    </citation>
    <scope>NUCLEOTIDE SEQUENCE [LARGE SCALE GENOMIC DNA]</scope>
    <source>
        <strain evidence="9 10">HR1</strain>
    </source>
</reference>
<evidence type="ECO:0000259" key="8">
    <source>
        <dbReference type="PROSITE" id="PS50893"/>
    </source>
</evidence>
<dbReference type="EMBL" id="CP045423">
    <property type="protein sequence ID" value="QFU17467.1"/>
    <property type="molecule type" value="Genomic_DNA"/>
</dbReference>
<evidence type="ECO:0000256" key="3">
    <source>
        <dbReference type="ARBA" id="ARBA00022448"/>
    </source>
</evidence>
<dbReference type="GO" id="GO:0005886">
    <property type="term" value="C:plasma membrane"/>
    <property type="evidence" value="ECO:0007669"/>
    <property type="project" value="UniProtKB-SubCell"/>
</dbReference>
<dbReference type="AlphaFoldDB" id="A0A5P9JXX3"/>
<keyword evidence="10" id="KW-1185">Reference proteome</keyword>
<name>A0A5P9JXX3_9HYPH</name>
<gene>
    <name evidence="9" type="ORF">GDR74_15290</name>
</gene>
<dbReference type="FunFam" id="3.40.50.300:FF:000016">
    <property type="entry name" value="Oligopeptide ABC transporter ATP-binding component"/>
    <property type="match status" value="1"/>
</dbReference>
<accession>A0A5P9JXX3</accession>
<dbReference type="SMART" id="SM00382">
    <property type="entry name" value="AAA"/>
    <property type="match status" value="1"/>
</dbReference>
<dbReference type="PROSITE" id="PS50893">
    <property type="entry name" value="ABC_TRANSPORTER_2"/>
    <property type="match status" value="1"/>
</dbReference>
<keyword evidence="4" id="KW-1003">Cell membrane</keyword>
<dbReference type="Proteomes" id="UP000325614">
    <property type="component" value="Chromosome"/>
</dbReference>
<dbReference type="Pfam" id="PF00005">
    <property type="entry name" value="ABC_tran"/>
    <property type="match status" value="1"/>
</dbReference>
<dbReference type="KEGG" id="mico:GDR74_15290"/>
<dbReference type="PANTHER" id="PTHR43297">
    <property type="entry name" value="OLIGOPEPTIDE TRANSPORT ATP-BINDING PROTEIN APPD"/>
    <property type="match status" value="1"/>
</dbReference>
<feature type="domain" description="ABC transporter" evidence="8">
    <location>
        <begin position="6"/>
        <end position="256"/>
    </location>
</feature>
<dbReference type="GO" id="GO:0055085">
    <property type="term" value="P:transmembrane transport"/>
    <property type="evidence" value="ECO:0007669"/>
    <property type="project" value="UniProtKB-ARBA"/>
</dbReference>
<dbReference type="InterPro" id="IPR050388">
    <property type="entry name" value="ABC_Ni/Peptide_Import"/>
</dbReference>
<comment type="similarity">
    <text evidence="2">Belongs to the ABC transporter superfamily.</text>
</comment>
<evidence type="ECO:0000313" key="10">
    <source>
        <dbReference type="Proteomes" id="UP000325614"/>
    </source>
</evidence>
<dbReference type="InterPro" id="IPR003593">
    <property type="entry name" value="AAA+_ATPase"/>
</dbReference>
<evidence type="ECO:0000256" key="1">
    <source>
        <dbReference type="ARBA" id="ARBA00004417"/>
    </source>
</evidence>
<dbReference type="PANTHER" id="PTHR43297:SF2">
    <property type="entry name" value="DIPEPTIDE TRANSPORT ATP-BINDING PROTEIN DPPD"/>
    <property type="match status" value="1"/>
</dbReference>
<evidence type="ECO:0000256" key="6">
    <source>
        <dbReference type="ARBA" id="ARBA00022840"/>
    </source>
</evidence>
<dbReference type="CDD" id="cd03257">
    <property type="entry name" value="ABC_NikE_OppD_transporters"/>
    <property type="match status" value="1"/>
</dbReference>
<evidence type="ECO:0000256" key="7">
    <source>
        <dbReference type="ARBA" id="ARBA00023136"/>
    </source>
</evidence>
<evidence type="ECO:0000256" key="5">
    <source>
        <dbReference type="ARBA" id="ARBA00022741"/>
    </source>
</evidence>
<dbReference type="Gene3D" id="3.40.50.300">
    <property type="entry name" value="P-loop containing nucleotide triphosphate hydrolases"/>
    <property type="match status" value="1"/>
</dbReference>
<evidence type="ECO:0000256" key="4">
    <source>
        <dbReference type="ARBA" id="ARBA00022475"/>
    </source>
</evidence>
<dbReference type="GO" id="GO:0016887">
    <property type="term" value="F:ATP hydrolysis activity"/>
    <property type="evidence" value="ECO:0007669"/>
    <property type="project" value="InterPro"/>
</dbReference>
<keyword evidence="7" id="KW-0472">Membrane</keyword>
<comment type="subcellular location">
    <subcellularLocation>
        <location evidence="1">Cell inner membrane</location>
        <topology evidence="1">Peripheral membrane protein</topology>
    </subcellularLocation>
</comment>
<dbReference type="InterPro" id="IPR027417">
    <property type="entry name" value="P-loop_NTPase"/>
</dbReference>
<dbReference type="GO" id="GO:0005524">
    <property type="term" value="F:ATP binding"/>
    <property type="evidence" value="ECO:0007669"/>
    <property type="project" value="UniProtKB-KW"/>
</dbReference>
<dbReference type="SUPFAM" id="SSF52540">
    <property type="entry name" value="P-loop containing nucleoside triphosphate hydrolases"/>
    <property type="match status" value="1"/>
</dbReference>
<keyword evidence="3" id="KW-0813">Transport</keyword>
<dbReference type="RefSeq" id="WP_152587101.1">
    <property type="nucleotide sequence ID" value="NZ_CP045423.1"/>
</dbReference>
<keyword evidence="6 9" id="KW-0067">ATP-binding</keyword>
<proteinExistence type="inferred from homology"/>
<organism evidence="9 10">
    <name type="scientific">Microvirga thermotolerans</name>
    <dbReference type="NCBI Taxonomy" id="2651334"/>
    <lineage>
        <taxon>Bacteria</taxon>
        <taxon>Pseudomonadati</taxon>
        <taxon>Pseudomonadota</taxon>
        <taxon>Alphaproteobacteria</taxon>
        <taxon>Hyphomicrobiales</taxon>
        <taxon>Methylobacteriaceae</taxon>
        <taxon>Microvirga</taxon>
    </lineage>
</organism>
<dbReference type="InterPro" id="IPR003439">
    <property type="entry name" value="ABC_transporter-like_ATP-bd"/>
</dbReference>
<evidence type="ECO:0000256" key="2">
    <source>
        <dbReference type="ARBA" id="ARBA00005417"/>
    </source>
</evidence>
<protein>
    <submittedName>
        <fullName evidence="9">ATP-binding cassette domain-containing protein</fullName>
    </submittedName>
</protein>
<evidence type="ECO:0000313" key="9">
    <source>
        <dbReference type="EMBL" id="QFU17467.1"/>
    </source>
</evidence>